<evidence type="ECO:0000313" key="2">
    <source>
        <dbReference type="EMBL" id="MBP0441369.1"/>
    </source>
</evidence>
<sequence length="325" mass="36485">MPWTERSIEFGPTLARRLHGVDVARGYIVSDVKHIYLDTTITALVTSEPGRLLAFAKNLSEQAASASEVSTFVEEPVIFVCNEGSGTWGHWVVHNLPTLIMLGDKFRDARIAIPQAYFGSRPSFLESLLFLRPTFASRLLPIRSEVTYRFDTLLTSDFLYQDRSIHPEALKILESAGSVPTTVDVFSRVFLKRVTPGKREVANLEAVERILLENGYSISEVGKSSFASQLQLWHDASHVCAVLGSDLTNIVFAKSKMQILSITPEWFSDHFFFDLAAAKGAIWSEVFCGEMIDEKTPLHTSSFRVDQFTLQEMILSMRNRETSPV</sequence>
<dbReference type="EMBL" id="JAGIYY010000013">
    <property type="protein sequence ID" value="MBP0441369.1"/>
    <property type="molecule type" value="Genomic_DNA"/>
</dbReference>
<dbReference type="AlphaFoldDB" id="A0A8J7RSS3"/>
<dbReference type="Proteomes" id="UP000666240">
    <property type="component" value="Unassembled WGS sequence"/>
</dbReference>
<gene>
    <name evidence="2" type="ORF">J5Y06_22220</name>
</gene>
<accession>A0A8J7RSS3</accession>
<organism evidence="2 3">
    <name type="scientific">Tianweitania sediminis</name>
    <dbReference type="NCBI Taxonomy" id="1502156"/>
    <lineage>
        <taxon>Bacteria</taxon>
        <taxon>Pseudomonadati</taxon>
        <taxon>Pseudomonadota</taxon>
        <taxon>Alphaproteobacteria</taxon>
        <taxon>Hyphomicrobiales</taxon>
        <taxon>Phyllobacteriaceae</taxon>
        <taxon>Tianweitania</taxon>
    </lineage>
</organism>
<dbReference type="Pfam" id="PF04577">
    <property type="entry name" value="Glyco_transf_61"/>
    <property type="match status" value="1"/>
</dbReference>
<comment type="caution">
    <text evidence="2">The sequence shown here is derived from an EMBL/GenBank/DDBJ whole genome shotgun (WGS) entry which is preliminary data.</text>
</comment>
<dbReference type="GO" id="GO:0016757">
    <property type="term" value="F:glycosyltransferase activity"/>
    <property type="evidence" value="ECO:0007669"/>
    <property type="project" value="InterPro"/>
</dbReference>
<proteinExistence type="predicted"/>
<feature type="domain" description="Glycosyltransferase 61 catalytic" evidence="1">
    <location>
        <begin position="88"/>
        <end position="259"/>
    </location>
</feature>
<evidence type="ECO:0000313" key="3">
    <source>
        <dbReference type="Proteomes" id="UP000666240"/>
    </source>
</evidence>
<evidence type="ECO:0000259" key="1">
    <source>
        <dbReference type="Pfam" id="PF04577"/>
    </source>
</evidence>
<name>A0A8J7RSS3_9HYPH</name>
<reference evidence="2" key="1">
    <citation type="submission" date="2021-03" db="EMBL/GenBank/DDBJ databases">
        <title>Genome sequencing and assembly of Tianweitania sediminis.</title>
        <authorList>
            <person name="Chhetri G."/>
        </authorList>
    </citation>
    <scope>NUCLEOTIDE SEQUENCE</scope>
    <source>
        <strain evidence="2">Z8</strain>
    </source>
</reference>
<protein>
    <submittedName>
        <fullName evidence="2">Glycosyltransferase family 61 protein</fullName>
    </submittedName>
</protein>
<dbReference type="InterPro" id="IPR049625">
    <property type="entry name" value="Glyco_transf_61_cat"/>
</dbReference>
<keyword evidence="3" id="KW-1185">Reference proteome</keyword>